<keyword evidence="4" id="KW-1185">Reference proteome</keyword>
<feature type="domain" description="Fragile X messenger ribonucleoprotein 1-like C-terminal core" evidence="2">
    <location>
        <begin position="1"/>
        <end position="63"/>
    </location>
</feature>
<evidence type="ECO:0000313" key="4">
    <source>
        <dbReference type="Proteomes" id="UP001529510"/>
    </source>
</evidence>
<dbReference type="Proteomes" id="UP001529510">
    <property type="component" value="Unassembled WGS sequence"/>
</dbReference>
<evidence type="ECO:0000256" key="1">
    <source>
        <dbReference type="SAM" id="MobiDB-lite"/>
    </source>
</evidence>
<protein>
    <recommendedName>
        <fullName evidence="2">Fragile X messenger ribonucleoprotein 1-like C-terminal core domain-containing protein</fullName>
    </recommendedName>
</protein>
<dbReference type="EMBL" id="JAMKFB020000014">
    <property type="protein sequence ID" value="KAL0176637.1"/>
    <property type="molecule type" value="Genomic_DNA"/>
</dbReference>
<feature type="non-terminal residue" evidence="3">
    <location>
        <position position="66"/>
    </location>
</feature>
<sequence length="66" mass="7128">EVDQLRMERLQIDEQLRQIGGGPRALPGRPEKEKPFMADNGMGPSRGGGKPFGRGGRGRRGPTLAS</sequence>
<organism evidence="3 4">
    <name type="scientific">Cirrhinus mrigala</name>
    <name type="common">Mrigala</name>
    <dbReference type="NCBI Taxonomy" id="683832"/>
    <lineage>
        <taxon>Eukaryota</taxon>
        <taxon>Metazoa</taxon>
        <taxon>Chordata</taxon>
        <taxon>Craniata</taxon>
        <taxon>Vertebrata</taxon>
        <taxon>Euteleostomi</taxon>
        <taxon>Actinopterygii</taxon>
        <taxon>Neopterygii</taxon>
        <taxon>Teleostei</taxon>
        <taxon>Ostariophysi</taxon>
        <taxon>Cypriniformes</taxon>
        <taxon>Cyprinidae</taxon>
        <taxon>Labeoninae</taxon>
        <taxon>Labeonini</taxon>
        <taxon>Cirrhinus</taxon>
    </lineage>
</organism>
<dbReference type="PANTHER" id="PTHR10603:SF4">
    <property type="entry name" value="FRAGILE X MESSENGER RIBONUCLEOPROTEIN 1"/>
    <property type="match status" value="1"/>
</dbReference>
<evidence type="ECO:0000259" key="2">
    <source>
        <dbReference type="Pfam" id="PF12235"/>
    </source>
</evidence>
<comment type="caution">
    <text evidence="3">The sequence shown here is derived from an EMBL/GenBank/DDBJ whole genome shotgun (WGS) entry which is preliminary data.</text>
</comment>
<dbReference type="PANTHER" id="PTHR10603">
    <property type="entry name" value="FRAGILE X MENTAL RETARDATION SYNDROME-RELATED PROTEIN"/>
    <property type="match status" value="1"/>
</dbReference>
<name>A0ABD0PS64_CIRMR</name>
<dbReference type="InterPro" id="IPR040148">
    <property type="entry name" value="FMR1"/>
</dbReference>
<feature type="region of interest" description="Disordered" evidence="1">
    <location>
        <begin position="17"/>
        <end position="66"/>
    </location>
</feature>
<dbReference type="AlphaFoldDB" id="A0ABD0PS64"/>
<reference evidence="3 4" key="1">
    <citation type="submission" date="2024-05" db="EMBL/GenBank/DDBJ databases">
        <title>Genome sequencing and assembly of Indian major carp, Cirrhinus mrigala (Hamilton, 1822).</title>
        <authorList>
            <person name="Mohindra V."/>
            <person name="Chowdhury L.M."/>
            <person name="Lal K."/>
            <person name="Jena J.K."/>
        </authorList>
    </citation>
    <scope>NUCLEOTIDE SEQUENCE [LARGE SCALE GENOMIC DNA]</scope>
    <source>
        <strain evidence="3">CM1030</strain>
        <tissue evidence="3">Blood</tissue>
    </source>
</reference>
<gene>
    <name evidence="3" type="ORF">M9458_028967</name>
</gene>
<evidence type="ECO:0000313" key="3">
    <source>
        <dbReference type="EMBL" id="KAL0176637.1"/>
    </source>
</evidence>
<feature type="non-terminal residue" evidence="3">
    <location>
        <position position="1"/>
    </location>
</feature>
<proteinExistence type="predicted"/>
<dbReference type="Pfam" id="PF12235">
    <property type="entry name" value="FXMRP1_C_core"/>
    <property type="match status" value="1"/>
</dbReference>
<dbReference type="InterPro" id="IPR022034">
    <property type="entry name" value="FMR1-like_C_core"/>
</dbReference>
<feature type="compositionally biased region" description="Gly residues" evidence="1">
    <location>
        <begin position="44"/>
        <end position="55"/>
    </location>
</feature>
<accession>A0ABD0PS64</accession>